<evidence type="ECO:0000256" key="2">
    <source>
        <dbReference type="ARBA" id="ARBA00022723"/>
    </source>
</evidence>
<comment type="similarity">
    <text evidence="6">Belongs to the peptidase M48 family.</text>
</comment>
<dbReference type="Gene3D" id="3.30.2010.10">
    <property type="entry name" value="Metalloproteases ('zincins'), catalytic domain"/>
    <property type="match status" value="1"/>
</dbReference>
<keyword evidence="7" id="KW-0472">Membrane</keyword>
<keyword evidence="2" id="KW-0479">Metal-binding</keyword>
<dbReference type="RefSeq" id="WP_380687233.1">
    <property type="nucleotide sequence ID" value="NZ_JBHRSS010000003.1"/>
</dbReference>
<evidence type="ECO:0000256" key="1">
    <source>
        <dbReference type="ARBA" id="ARBA00022670"/>
    </source>
</evidence>
<evidence type="ECO:0000256" key="5">
    <source>
        <dbReference type="ARBA" id="ARBA00023049"/>
    </source>
</evidence>
<name>A0ABV7EN93_9GAMM</name>
<dbReference type="GO" id="GO:0008237">
    <property type="term" value="F:metallopeptidase activity"/>
    <property type="evidence" value="ECO:0007669"/>
    <property type="project" value="UniProtKB-KW"/>
</dbReference>
<reference evidence="11" key="1">
    <citation type="journal article" date="2019" name="Int. J. Syst. Evol. Microbiol.">
        <title>The Global Catalogue of Microorganisms (GCM) 10K type strain sequencing project: providing services to taxonomists for standard genome sequencing and annotation.</title>
        <authorList>
            <consortium name="The Broad Institute Genomics Platform"/>
            <consortium name="The Broad Institute Genome Sequencing Center for Infectious Disease"/>
            <person name="Wu L."/>
            <person name="Ma J."/>
        </authorList>
    </citation>
    <scope>NUCLEOTIDE SEQUENCE [LARGE SCALE GENOMIC DNA]</scope>
    <source>
        <strain evidence="11">KCTC 52640</strain>
    </source>
</reference>
<dbReference type="Proteomes" id="UP001595462">
    <property type="component" value="Unassembled WGS sequence"/>
</dbReference>
<feature type="transmembrane region" description="Helical" evidence="7">
    <location>
        <begin position="284"/>
        <end position="306"/>
    </location>
</feature>
<evidence type="ECO:0000256" key="6">
    <source>
        <dbReference type="RuleBase" id="RU003983"/>
    </source>
</evidence>
<feature type="transmembrane region" description="Helical" evidence="7">
    <location>
        <begin position="90"/>
        <end position="113"/>
    </location>
</feature>
<evidence type="ECO:0000259" key="9">
    <source>
        <dbReference type="Pfam" id="PF16491"/>
    </source>
</evidence>
<dbReference type="EMBL" id="JBHRSS010000003">
    <property type="protein sequence ID" value="MFC3103318.1"/>
    <property type="molecule type" value="Genomic_DNA"/>
</dbReference>
<feature type="transmembrane region" description="Helical" evidence="7">
    <location>
        <begin position="143"/>
        <end position="163"/>
    </location>
</feature>
<evidence type="ECO:0000256" key="4">
    <source>
        <dbReference type="ARBA" id="ARBA00022833"/>
    </source>
</evidence>
<protein>
    <submittedName>
        <fullName evidence="10">M48 family metalloprotease</fullName>
        <ecNumber evidence="10">3.4.24.-</ecNumber>
    </submittedName>
</protein>
<organism evidence="10 11">
    <name type="scientific">Salinisphaera aquimarina</name>
    <dbReference type="NCBI Taxonomy" id="2094031"/>
    <lineage>
        <taxon>Bacteria</taxon>
        <taxon>Pseudomonadati</taxon>
        <taxon>Pseudomonadota</taxon>
        <taxon>Gammaproteobacteria</taxon>
        <taxon>Salinisphaerales</taxon>
        <taxon>Salinisphaeraceae</taxon>
        <taxon>Salinisphaera</taxon>
    </lineage>
</organism>
<feature type="domain" description="CAAX prenyl protease 1 N-terminal" evidence="9">
    <location>
        <begin position="81"/>
        <end position="198"/>
    </location>
</feature>
<keyword evidence="4 6" id="KW-0862">Zinc</keyword>
<dbReference type="Pfam" id="PF16491">
    <property type="entry name" value="Peptidase_M48_N"/>
    <property type="match status" value="1"/>
</dbReference>
<accession>A0ABV7EN93</accession>
<keyword evidence="3 6" id="KW-0378">Hydrolase</keyword>
<keyword evidence="1 6" id="KW-0645">Protease</keyword>
<comment type="cofactor">
    <cofactor evidence="6">
        <name>Zn(2+)</name>
        <dbReference type="ChEBI" id="CHEBI:29105"/>
    </cofactor>
    <text evidence="6">Binds 1 zinc ion per subunit.</text>
</comment>
<sequence>MTGLSAGWLWAASLWLGLGLVLQAWICARQWQHLAGLSRASDTAAQPESIGYGQRRALFQWLVYLEQCLRVAFWLGAGALAASFQPFSTSGLAGALLFVVVFALIDQLLRLLLPWARWRWVDRAYGMSRMSGRELGADFLRRIGLQLVIAAMAAVWIVWPLALLDAPGGWWWSTVALLTGAAALFWGRPHLIEPLFNRFTALPNGELRDRLQAMMQRCGAQLEQVWVVDSSRRSKLANAYFAGLGRRKRVVLFDTLIAQLSPAELEAVMAHELGHYRCGHLRRYYLLQGTLLAGSFLLFGLLQPMIAPGLSSIVWAVAAYVLLPALAWPLQPWFAGLRRRYEYEADAYAARHAERDALVSALERLLKNNLGAPTMATAYMLFFATHPPADKRLLQLKL</sequence>
<dbReference type="EC" id="3.4.24.-" evidence="10"/>
<feature type="transmembrane region" description="Helical" evidence="7">
    <location>
        <begin position="169"/>
        <end position="187"/>
    </location>
</feature>
<comment type="caution">
    <text evidence="10">The sequence shown here is derived from an EMBL/GenBank/DDBJ whole genome shotgun (WGS) entry which is preliminary data.</text>
</comment>
<proteinExistence type="inferred from homology"/>
<dbReference type="PANTHER" id="PTHR10120">
    <property type="entry name" value="CAAX PRENYL PROTEASE 1"/>
    <property type="match status" value="1"/>
</dbReference>
<keyword evidence="5 6" id="KW-0482">Metalloprotease</keyword>
<evidence type="ECO:0000313" key="10">
    <source>
        <dbReference type="EMBL" id="MFC3103318.1"/>
    </source>
</evidence>
<dbReference type="InterPro" id="IPR001915">
    <property type="entry name" value="Peptidase_M48"/>
</dbReference>
<keyword evidence="7" id="KW-0812">Transmembrane</keyword>
<feature type="domain" description="Peptidase M48" evidence="8">
    <location>
        <begin position="202"/>
        <end position="397"/>
    </location>
</feature>
<keyword evidence="7" id="KW-1133">Transmembrane helix</keyword>
<feature type="transmembrane region" description="Helical" evidence="7">
    <location>
        <begin position="312"/>
        <end position="330"/>
    </location>
</feature>
<feature type="transmembrane region" description="Helical" evidence="7">
    <location>
        <begin position="6"/>
        <end position="28"/>
    </location>
</feature>
<evidence type="ECO:0000256" key="3">
    <source>
        <dbReference type="ARBA" id="ARBA00022801"/>
    </source>
</evidence>
<gene>
    <name evidence="10" type="ORF">ACFOSU_05365</name>
</gene>
<dbReference type="InterPro" id="IPR032456">
    <property type="entry name" value="Peptidase_M48_N"/>
</dbReference>
<evidence type="ECO:0000256" key="7">
    <source>
        <dbReference type="SAM" id="Phobius"/>
    </source>
</evidence>
<evidence type="ECO:0000259" key="8">
    <source>
        <dbReference type="Pfam" id="PF01435"/>
    </source>
</evidence>
<evidence type="ECO:0000313" key="11">
    <source>
        <dbReference type="Proteomes" id="UP001595462"/>
    </source>
</evidence>
<dbReference type="Pfam" id="PF01435">
    <property type="entry name" value="Peptidase_M48"/>
    <property type="match status" value="1"/>
</dbReference>
<keyword evidence="11" id="KW-1185">Reference proteome</keyword>